<dbReference type="GO" id="GO:0003677">
    <property type="term" value="F:DNA binding"/>
    <property type="evidence" value="ECO:0007669"/>
    <property type="project" value="UniProtKB-KW"/>
</dbReference>
<dbReference type="CDD" id="cd00090">
    <property type="entry name" value="HTH_ARSR"/>
    <property type="match status" value="1"/>
</dbReference>
<dbReference type="PRINTS" id="PR00778">
    <property type="entry name" value="HTHARSR"/>
</dbReference>
<dbReference type="PANTHER" id="PTHR43132:SF6">
    <property type="entry name" value="HTH-TYPE TRANSCRIPTIONAL REPRESSOR CZRA"/>
    <property type="match status" value="1"/>
</dbReference>
<dbReference type="InterPro" id="IPR001845">
    <property type="entry name" value="HTH_ArsR_DNA-bd_dom"/>
</dbReference>
<protein>
    <submittedName>
        <fullName evidence="5">Winged helix-turn-helix transcriptional regulator</fullName>
    </submittedName>
</protein>
<dbReference type="Gene3D" id="1.10.10.10">
    <property type="entry name" value="Winged helix-like DNA-binding domain superfamily/Winged helix DNA-binding domain"/>
    <property type="match status" value="1"/>
</dbReference>
<dbReference type="AlphaFoldDB" id="A0A6N7W630"/>
<dbReference type="InterPro" id="IPR036388">
    <property type="entry name" value="WH-like_DNA-bd_sf"/>
</dbReference>
<gene>
    <name evidence="5" type="ORF">FYJ24_02690</name>
</gene>
<dbReference type="EMBL" id="VULO01000003">
    <property type="protein sequence ID" value="MSS83686.1"/>
    <property type="molecule type" value="Genomic_DNA"/>
</dbReference>
<dbReference type="SMART" id="SM00418">
    <property type="entry name" value="HTH_ARSR"/>
    <property type="match status" value="1"/>
</dbReference>
<evidence type="ECO:0000256" key="2">
    <source>
        <dbReference type="ARBA" id="ARBA00023125"/>
    </source>
</evidence>
<keyword evidence="1" id="KW-0805">Transcription regulation</keyword>
<evidence type="ECO:0000256" key="3">
    <source>
        <dbReference type="ARBA" id="ARBA00023163"/>
    </source>
</evidence>
<dbReference type="PROSITE" id="PS50987">
    <property type="entry name" value="HTH_ARSR_2"/>
    <property type="match status" value="1"/>
</dbReference>
<dbReference type="InterPro" id="IPR036390">
    <property type="entry name" value="WH_DNA-bd_sf"/>
</dbReference>
<keyword evidence="2" id="KW-0238">DNA-binding</keyword>
<keyword evidence="6" id="KW-1185">Reference proteome</keyword>
<dbReference type="Proteomes" id="UP000470875">
    <property type="component" value="Unassembled WGS sequence"/>
</dbReference>
<sequence>MSGLSTAVRVRILAHLLDSPATVTELTQDLGLSQAAVSNHLRILRHLNLAKGTREGKNVVYSLPDNHVRTMISEIFEHIQHEDDDFQ</sequence>
<dbReference type="SUPFAM" id="SSF46785">
    <property type="entry name" value="Winged helix' DNA-binding domain"/>
    <property type="match status" value="1"/>
</dbReference>
<dbReference type="GO" id="GO:0003700">
    <property type="term" value="F:DNA-binding transcription factor activity"/>
    <property type="evidence" value="ECO:0007669"/>
    <property type="project" value="InterPro"/>
</dbReference>
<keyword evidence="3" id="KW-0804">Transcription</keyword>
<dbReference type="InterPro" id="IPR011991">
    <property type="entry name" value="ArsR-like_HTH"/>
</dbReference>
<dbReference type="InterPro" id="IPR051011">
    <property type="entry name" value="Metal_resp_trans_reg"/>
</dbReference>
<dbReference type="PANTHER" id="PTHR43132">
    <property type="entry name" value="ARSENICAL RESISTANCE OPERON REPRESSOR ARSR-RELATED"/>
    <property type="match status" value="1"/>
</dbReference>
<reference evidence="5 6" key="1">
    <citation type="submission" date="2019-08" db="EMBL/GenBank/DDBJ databases">
        <title>In-depth cultivation of the pig gut microbiome towards novel bacterial diversity and tailored functional studies.</title>
        <authorList>
            <person name="Wylensek D."/>
            <person name="Hitch T.C.A."/>
            <person name="Clavel T."/>
        </authorList>
    </citation>
    <scope>NUCLEOTIDE SEQUENCE [LARGE SCALE GENOMIC DNA]</scope>
    <source>
        <strain evidence="5 6">WB03_NA08</strain>
    </source>
</reference>
<comment type="caution">
    <text evidence="5">The sequence shown here is derived from an EMBL/GenBank/DDBJ whole genome shotgun (WGS) entry which is preliminary data.</text>
</comment>
<evidence type="ECO:0000313" key="6">
    <source>
        <dbReference type="Proteomes" id="UP000470875"/>
    </source>
</evidence>
<organism evidence="5 6">
    <name type="scientific">Scrofimicrobium canadense</name>
    <dbReference type="NCBI Taxonomy" id="2652290"/>
    <lineage>
        <taxon>Bacteria</taxon>
        <taxon>Bacillati</taxon>
        <taxon>Actinomycetota</taxon>
        <taxon>Actinomycetes</taxon>
        <taxon>Actinomycetales</taxon>
        <taxon>Actinomycetaceae</taxon>
        <taxon>Scrofimicrobium</taxon>
    </lineage>
</organism>
<proteinExistence type="predicted"/>
<feature type="domain" description="HTH arsR-type" evidence="4">
    <location>
        <begin position="1"/>
        <end position="83"/>
    </location>
</feature>
<accession>A0A6N7W630</accession>
<evidence type="ECO:0000259" key="4">
    <source>
        <dbReference type="PROSITE" id="PS50987"/>
    </source>
</evidence>
<evidence type="ECO:0000313" key="5">
    <source>
        <dbReference type="EMBL" id="MSS83686.1"/>
    </source>
</evidence>
<evidence type="ECO:0000256" key="1">
    <source>
        <dbReference type="ARBA" id="ARBA00023015"/>
    </source>
</evidence>
<dbReference type="Pfam" id="PF01022">
    <property type="entry name" value="HTH_5"/>
    <property type="match status" value="1"/>
</dbReference>
<name>A0A6N7W630_9ACTO</name>
<dbReference type="NCBIfam" id="NF033788">
    <property type="entry name" value="HTH_metalloreg"/>
    <property type="match status" value="1"/>
</dbReference>